<dbReference type="GO" id="GO:0042254">
    <property type="term" value="P:ribosome biogenesis"/>
    <property type="evidence" value="ECO:0007669"/>
    <property type="project" value="UniProtKB-UniRule"/>
</dbReference>
<feature type="binding site" evidence="8">
    <location>
        <position position="193"/>
    </location>
    <ligand>
        <name>Mg(2+)</name>
        <dbReference type="ChEBI" id="CHEBI:18420"/>
    </ligand>
</feature>
<feature type="domain" description="Obg" evidence="10">
    <location>
        <begin position="1"/>
        <end position="159"/>
    </location>
</feature>
<evidence type="ECO:0000256" key="7">
    <source>
        <dbReference type="ARBA" id="ARBA00023134"/>
    </source>
</evidence>
<dbReference type="Proteomes" id="UP000298636">
    <property type="component" value="Chromosome"/>
</dbReference>
<dbReference type="RefSeq" id="WP_158351891.1">
    <property type="nucleotide sequence ID" value="NZ_CP032998.1"/>
</dbReference>
<evidence type="ECO:0000313" key="12">
    <source>
        <dbReference type="Proteomes" id="UP000298636"/>
    </source>
</evidence>
<keyword evidence="12" id="KW-1185">Reference proteome</keyword>
<dbReference type="InterPro" id="IPR045086">
    <property type="entry name" value="OBG_GTPase"/>
</dbReference>
<dbReference type="GO" id="GO:0003924">
    <property type="term" value="F:GTPase activity"/>
    <property type="evidence" value="ECO:0007669"/>
    <property type="project" value="UniProtKB-UniRule"/>
</dbReference>
<keyword evidence="4 8" id="KW-0547">Nucleotide-binding</keyword>
<evidence type="ECO:0000259" key="10">
    <source>
        <dbReference type="PROSITE" id="PS51883"/>
    </source>
</evidence>
<comment type="subunit">
    <text evidence="8">Monomer.</text>
</comment>
<protein>
    <recommendedName>
        <fullName evidence="8">GTPase Obg</fullName>
        <ecNumber evidence="8">3.6.5.-</ecNumber>
    </recommendedName>
    <alternativeName>
        <fullName evidence="8">GTP-binding protein Obg</fullName>
    </alternativeName>
</protein>
<dbReference type="EMBL" id="CP032998">
    <property type="protein sequence ID" value="QCI26410.1"/>
    <property type="molecule type" value="Genomic_DNA"/>
</dbReference>
<keyword evidence="5 8" id="KW-0378">Hydrolase</keyword>
<dbReference type="EC" id="3.6.5.-" evidence="8"/>
<dbReference type="PROSITE" id="PS51710">
    <property type="entry name" value="G_OBG"/>
    <property type="match status" value="1"/>
</dbReference>
<dbReference type="NCBIfam" id="NF008955">
    <property type="entry name" value="PRK12297.1"/>
    <property type="match status" value="1"/>
</dbReference>
<dbReference type="PRINTS" id="PR00326">
    <property type="entry name" value="GTP1OBG"/>
</dbReference>
<dbReference type="SUPFAM" id="SSF82051">
    <property type="entry name" value="Obg GTP-binding protein N-terminal domain"/>
    <property type="match status" value="1"/>
</dbReference>
<sequence>MKFVDEVQIQVTAGKGGDGCIHFRREKYIPKGGPDGGNGGDGGNIWIKTDQNLNTLVDYKFKKKFFAHNGCPGKSKNQSGKKGSDIFLYVPIGTRIINYNTKEIICDLDNKKNIILIAKGGKKGIGNSKFKSSINRTPYYKTLGQKGETRFIILQLILISDVGVVGLPNSGKSTLIQSISHAKPKIGEYPFTTLIPCLGTVKIDQKNSFIIADIPGLIQGASHGLGLGVQFLRHLEKCHILLHVIDLLYNIQDIFNNIKIIEKELKKYNKTLYNKTRWLVFNKIDSLEKKIIKEKIKIILKNIKKKKIFFISALKKKGVKKIYQDLFQYLKNNQYK</sequence>
<dbReference type="CDD" id="cd01898">
    <property type="entry name" value="Obg"/>
    <property type="match status" value="1"/>
</dbReference>
<feature type="domain" description="OBG-type G" evidence="9">
    <location>
        <begin position="160"/>
        <end position="331"/>
    </location>
</feature>
<reference evidence="11 12" key="1">
    <citation type="submission" date="2018-10" db="EMBL/GenBank/DDBJ databases">
        <title>Comparative functional genomics of the obligate endosymbiont Buchnera aphidicola.</title>
        <authorList>
            <person name="Chong R.A."/>
        </authorList>
    </citation>
    <scope>NUCLEOTIDE SEQUENCE [LARGE SCALE GENOMIC DNA]</scope>
    <source>
        <strain evidence="11 12">Ssp</strain>
    </source>
</reference>
<evidence type="ECO:0000256" key="8">
    <source>
        <dbReference type="HAMAP-Rule" id="MF_01454"/>
    </source>
</evidence>
<feature type="binding site" evidence="8">
    <location>
        <begin position="213"/>
        <end position="216"/>
    </location>
    <ligand>
        <name>GTP</name>
        <dbReference type="ChEBI" id="CHEBI:37565"/>
    </ligand>
</feature>
<dbReference type="SUPFAM" id="SSF52540">
    <property type="entry name" value="P-loop containing nucleoside triphosphate hydrolases"/>
    <property type="match status" value="1"/>
</dbReference>
<dbReference type="PANTHER" id="PTHR11702">
    <property type="entry name" value="DEVELOPMENTALLY REGULATED GTP-BINDING PROTEIN-RELATED"/>
    <property type="match status" value="1"/>
</dbReference>
<dbReference type="Gene3D" id="3.40.50.300">
    <property type="entry name" value="P-loop containing nucleotide triphosphate hydrolases"/>
    <property type="match status" value="1"/>
</dbReference>
<evidence type="ECO:0000256" key="5">
    <source>
        <dbReference type="ARBA" id="ARBA00022801"/>
    </source>
</evidence>
<dbReference type="PROSITE" id="PS00905">
    <property type="entry name" value="GTP1_OBG"/>
    <property type="match status" value="1"/>
</dbReference>
<dbReference type="InterPro" id="IPR014100">
    <property type="entry name" value="GTP-bd_Obg/CgtA"/>
</dbReference>
<keyword evidence="6 8" id="KW-0460">Magnesium</keyword>
<dbReference type="FunFam" id="2.70.210.12:FF:000001">
    <property type="entry name" value="GTPase Obg"/>
    <property type="match status" value="1"/>
</dbReference>
<evidence type="ECO:0000256" key="6">
    <source>
        <dbReference type="ARBA" id="ARBA00022842"/>
    </source>
</evidence>
<dbReference type="GO" id="GO:0043022">
    <property type="term" value="F:ribosome binding"/>
    <property type="evidence" value="ECO:0007669"/>
    <property type="project" value="UniProtKB-ARBA"/>
</dbReference>
<dbReference type="PANTHER" id="PTHR11702:SF31">
    <property type="entry name" value="MITOCHONDRIAL RIBOSOME-ASSOCIATED GTPASE 2"/>
    <property type="match status" value="1"/>
</dbReference>
<comment type="cofactor">
    <cofactor evidence="8">
        <name>Mg(2+)</name>
        <dbReference type="ChEBI" id="CHEBI:18420"/>
    </cofactor>
</comment>
<dbReference type="NCBIfam" id="TIGR00231">
    <property type="entry name" value="small_GTP"/>
    <property type="match status" value="1"/>
</dbReference>
<gene>
    <name evidence="11" type="primary">obgE</name>
    <name evidence="8" type="synonym">obg</name>
    <name evidence="11" type="ORF">D9V79_01205</name>
</gene>
<dbReference type="NCBIfam" id="NF008956">
    <property type="entry name" value="PRK12299.1"/>
    <property type="match status" value="1"/>
</dbReference>
<dbReference type="InterPro" id="IPR005225">
    <property type="entry name" value="Small_GTP-bd"/>
</dbReference>
<evidence type="ECO:0000256" key="4">
    <source>
        <dbReference type="ARBA" id="ARBA00022741"/>
    </source>
</evidence>
<dbReference type="NCBIfam" id="TIGR02729">
    <property type="entry name" value="Obg_CgtA"/>
    <property type="match status" value="1"/>
</dbReference>
<dbReference type="InterPro" id="IPR006074">
    <property type="entry name" value="GTP1-OBG_CS"/>
</dbReference>
<dbReference type="HAMAP" id="MF_01454">
    <property type="entry name" value="GTPase_Obg"/>
    <property type="match status" value="1"/>
</dbReference>
<dbReference type="InterPro" id="IPR036726">
    <property type="entry name" value="GTP1_OBG_dom_sf"/>
</dbReference>
<name>A0A4D6YKN1_9GAMM</name>
<proteinExistence type="inferred from homology"/>
<keyword evidence="3 8" id="KW-0479">Metal-binding</keyword>
<feature type="binding site" evidence="8">
    <location>
        <begin position="166"/>
        <end position="173"/>
    </location>
    <ligand>
        <name>GTP</name>
        <dbReference type="ChEBI" id="CHEBI:37565"/>
    </ligand>
</feature>
<dbReference type="InterPro" id="IPR027417">
    <property type="entry name" value="P-loop_NTPase"/>
</dbReference>
<dbReference type="PIRSF" id="PIRSF002401">
    <property type="entry name" value="GTP_bd_Obg/CgtA"/>
    <property type="match status" value="1"/>
</dbReference>
<evidence type="ECO:0000256" key="2">
    <source>
        <dbReference type="ARBA" id="ARBA00022490"/>
    </source>
</evidence>
<dbReference type="GO" id="GO:0005737">
    <property type="term" value="C:cytoplasm"/>
    <property type="evidence" value="ECO:0007669"/>
    <property type="project" value="UniProtKB-SubCell"/>
</dbReference>
<comment type="function">
    <text evidence="8">An essential GTPase which binds GTP, GDP and possibly (p)ppGpp with moderate affinity, with high nucleotide exchange rates and a fairly low GTP hydrolysis rate. Plays a role in control of the cell cycle, stress response, ribosome biogenesis and in those bacteria that undergo differentiation, in morphogenesis control.</text>
</comment>
<keyword evidence="2 8" id="KW-0963">Cytoplasm</keyword>
<keyword evidence="7 8" id="KW-0342">GTP-binding</keyword>
<evidence type="ECO:0000256" key="1">
    <source>
        <dbReference type="ARBA" id="ARBA00007699"/>
    </source>
</evidence>
<dbReference type="InterPro" id="IPR006169">
    <property type="entry name" value="GTP1_OBG_dom"/>
</dbReference>
<dbReference type="InterPro" id="IPR006073">
    <property type="entry name" value="GTP-bd"/>
</dbReference>
<dbReference type="GO" id="GO:0000287">
    <property type="term" value="F:magnesium ion binding"/>
    <property type="evidence" value="ECO:0007669"/>
    <property type="project" value="InterPro"/>
</dbReference>
<feature type="binding site" evidence="8">
    <location>
        <begin position="282"/>
        <end position="285"/>
    </location>
    <ligand>
        <name>GTP</name>
        <dbReference type="ChEBI" id="CHEBI:37565"/>
    </ligand>
</feature>
<dbReference type="OrthoDB" id="9807318at2"/>
<feature type="binding site" evidence="8">
    <location>
        <begin position="312"/>
        <end position="314"/>
    </location>
    <ligand>
        <name>GTP</name>
        <dbReference type="ChEBI" id="CHEBI:37565"/>
    </ligand>
</feature>
<dbReference type="Pfam" id="PF01926">
    <property type="entry name" value="MMR_HSR1"/>
    <property type="match status" value="1"/>
</dbReference>
<feature type="binding site" evidence="8">
    <location>
        <position position="173"/>
    </location>
    <ligand>
        <name>Mg(2+)</name>
        <dbReference type="ChEBI" id="CHEBI:18420"/>
    </ligand>
</feature>
<organism evidence="11 12">
    <name type="scientific">Buchnera aphidicola</name>
    <name type="common">Stegophylla sp.</name>
    <dbReference type="NCBI Taxonomy" id="2315800"/>
    <lineage>
        <taxon>Bacteria</taxon>
        <taxon>Pseudomonadati</taxon>
        <taxon>Pseudomonadota</taxon>
        <taxon>Gammaproteobacteria</taxon>
        <taxon>Enterobacterales</taxon>
        <taxon>Erwiniaceae</taxon>
        <taxon>Buchnera</taxon>
    </lineage>
</organism>
<dbReference type="InterPro" id="IPR031167">
    <property type="entry name" value="G_OBG"/>
</dbReference>
<dbReference type="GO" id="GO:0005525">
    <property type="term" value="F:GTP binding"/>
    <property type="evidence" value="ECO:0007669"/>
    <property type="project" value="UniProtKB-UniRule"/>
</dbReference>
<feature type="binding site" evidence="8">
    <location>
        <begin position="191"/>
        <end position="195"/>
    </location>
    <ligand>
        <name>GTP</name>
        <dbReference type="ChEBI" id="CHEBI:37565"/>
    </ligand>
</feature>
<evidence type="ECO:0000313" key="11">
    <source>
        <dbReference type="EMBL" id="QCI26410.1"/>
    </source>
</evidence>
<evidence type="ECO:0000259" key="9">
    <source>
        <dbReference type="PROSITE" id="PS51710"/>
    </source>
</evidence>
<evidence type="ECO:0000256" key="3">
    <source>
        <dbReference type="ARBA" id="ARBA00022723"/>
    </source>
</evidence>
<dbReference type="PROSITE" id="PS51883">
    <property type="entry name" value="OBG"/>
    <property type="match status" value="1"/>
</dbReference>
<dbReference type="Pfam" id="PF01018">
    <property type="entry name" value="GTP1_OBG"/>
    <property type="match status" value="1"/>
</dbReference>
<comment type="subcellular location">
    <subcellularLocation>
        <location evidence="8">Cytoplasm</location>
    </subcellularLocation>
</comment>
<accession>A0A4D6YKN1</accession>
<dbReference type="AlphaFoldDB" id="A0A4D6YKN1"/>
<comment type="similarity">
    <text evidence="1 8">Belongs to the TRAFAC class OBG-HflX-like GTPase superfamily. OBG GTPase family.</text>
</comment>
<dbReference type="Gene3D" id="2.70.210.12">
    <property type="entry name" value="GTP1/OBG domain"/>
    <property type="match status" value="1"/>
</dbReference>